<dbReference type="EMBL" id="BTPU01000094">
    <property type="protein sequence ID" value="GMQ65047.1"/>
    <property type="molecule type" value="Genomic_DNA"/>
</dbReference>
<evidence type="ECO:0000313" key="2">
    <source>
        <dbReference type="Proteomes" id="UP001374599"/>
    </source>
</evidence>
<sequence>MFNRVYSAALMGIDGYMIGVEVDISSGFPRLDLVGLPDSAVKESIERVRTSINNSGFQFPCKRITVNLAPADIRKEGPAFDLPIAIGILSCMELIDTKSLDKTLIIGELSLNGEVQKVNGILPIVYSAYKNGFGRCIIPIDNVDEGAVVEGIDIIGVSNLSEVVRLLNNNIKIEPKQIDIEKLFHESWDNEENIIDFSDIKGQENVRRALEIAAAGAHNVLMIGPPGSGKTMMAKRLPTILPDLTFEESIEITKIYSVAGLLRKDQALVTKRPFRAPHHTVSNSALTGGGRIPRPGEISLSHNGVLFLDEMPEFSKNVLEVMRQPLEDGKVTISRVNATITYPANFMLVASLNPCPCGYYPDREKCSCTPLQIKRYLNKISGPLLDRIDLHVEANNVNYNELNDKKKMETSKDIKKRVMIAHKIQQERYKDSKIYFNSMLSASQIEKYCQLGDESREMMKLAFEKLDLSARAYHRILKVARTIADLDGKNDIEEKHLAEAIQYRSLDRNYFD</sequence>
<proteinExistence type="predicted"/>
<organism evidence="1 2">
    <name type="scientific">Vallitalea maricola</name>
    <dbReference type="NCBI Taxonomy" id="3074433"/>
    <lineage>
        <taxon>Bacteria</taxon>
        <taxon>Bacillati</taxon>
        <taxon>Bacillota</taxon>
        <taxon>Clostridia</taxon>
        <taxon>Lachnospirales</taxon>
        <taxon>Vallitaleaceae</taxon>
        <taxon>Vallitalea</taxon>
    </lineage>
</organism>
<evidence type="ECO:0000313" key="1">
    <source>
        <dbReference type="EMBL" id="GMQ65047.1"/>
    </source>
</evidence>
<accession>A0ACB5UQZ2</accession>
<reference evidence="1" key="1">
    <citation type="submission" date="2023-09" db="EMBL/GenBank/DDBJ databases">
        <title>Vallitalea sediminicola and Vallitalea maricola sp. nov., anaerobic bacteria isolated from marine sediment.</title>
        <authorList>
            <person name="Hirano S."/>
            <person name="Maeda A."/>
            <person name="Terahara T."/>
            <person name="Mori K."/>
            <person name="Hamada M."/>
            <person name="Matsumoto R."/>
            <person name="Kobayashi T."/>
        </authorList>
    </citation>
    <scope>NUCLEOTIDE SEQUENCE</scope>
    <source>
        <strain evidence="1">AN17-2</strain>
    </source>
</reference>
<dbReference type="Proteomes" id="UP001374599">
    <property type="component" value="Unassembled WGS sequence"/>
</dbReference>
<name>A0ACB5UQZ2_9FIRM</name>
<keyword evidence="2" id="KW-1185">Reference proteome</keyword>
<protein>
    <submittedName>
        <fullName evidence="1">YifB family Mg chelatase-like AAA ATPase</fullName>
    </submittedName>
</protein>
<gene>
    <name evidence="1" type="ORF">AN2V17_42890</name>
</gene>
<comment type="caution">
    <text evidence="1">The sequence shown here is derived from an EMBL/GenBank/DDBJ whole genome shotgun (WGS) entry which is preliminary data.</text>
</comment>